<evidence type="ECO:0000313" key="20">
    <source>
        <dbReference type="EMBL" id="QGT34619.1"/>
    </source>
</evidence>
<dbReference type="Pfam" id="PF00361">
    <property type="entry name" value="Proton_antipo_M"/>
    <property type="match status" value="1"/>
</dbReference>
<reference evidence="20" key="1">
    <citation type="submission" date="2019-10" db="EMBL/GenBank/DDBJ databases">
        <title>Community phylogenetic structure of Isotomidae (Collembola) along elevation gradients in Changbai Mountain, China.</title>
        <authorList>
            <person name="Xie Z.-J."/>
            <person name="Sun X."/>
            <person name="Dong J."/>
        </authorList>
    </citation>
    <scope>NUCLEOTIDE SEQUENCE</scope>
</reference>
<evidence type="ECO:0000256" key="4">
    <source>
        <dbReference type="ARBA" id="ARBA00012944"/>
    </source>
</evidence>
<keyword evidence="13 17" id="KW-0830">Ubiquinone</keyword>
<geneLocation type="mitochondrion" evidence="20"/>
<feature type="transmembrane region" description="Helical" evidence="17">
    <location>
        <begin position="120"/>
        <end position="140"/>
    </location>
</feature>
<feature type="transmembrane region" description="Helical" evidence="17">
    <location>
        <begin position="97"/>
        <end position="114"/>
    </location>
</feature>
<evidence type="ECO:0000256" key="15">
    <source>
        <dbReference type="ARBA" id="ARBA00023136"/>
    </source>
</evidence>
<keyword evidence="10 17" id="KW-0249">Electron transport</keyword>
<organism evidence="20">
    <name type="scientific">Metisotoma macnamarai</name>
    <dbReference type="NCBI Taxonomy" id="2682814"/>
    <lineage>
        <taxon>Eukaryota</taxon>
        <taxon>Metazoa</taxon>
        <taxon>Ecdysozoa</taxon>
        <taxon>Arthropoda</taxon>
        <taxon>Hexapoda</taxon>
        <taxon>Collembola</taxon>
        <taxon>Entomobryomorpha</taxon>
        <taxon>Isotomoidea</taxon>
        <taxon>Isotomidae</taxon>
        <taxon>Isotominae</taxon>
        <taxon>Metisotoma</taxon>
    </lineage>
</organism>
<feature type="transmembrane region" description="Helical" evidence="17">
    <location>
        <begin position="255"/>
        <end position="276"/>
    </location>
</feature>
<evidence type="ECO:0000256" key="1">
    <source>
        <dbReference type="ARBA" id="ARBA00003257"/>
    </source>
</evidence>
<keyword evidence="15 17" id="KW-0472">Membrane</keyword>
<dbReference type="GO" id="GO:0048039">
    <property type="term" value="F:ubiquinone binding"/>
    <property type="evidence" value="ECO:0007669"/>
    <property type="project" value="TreeGrafter"/>
</dbReference>
<dbReference type="InterPro" id="IPR000260">
    <property type="entry name" value="NADH4_N"/>
</dbReference>
<evidence type="ECO:0000256" key="12">
    <source>
        <dbReference type="ARBA" id="ARBA00023027"/>
    </source>
</evidence>
<name>A0A650DPZ7_9HEXA</name>
<feature type="domain" description="NADH:ubiquinone oxidoreductase chain 4 N-terminal" evidence="19">
    <location>
        <begin position="6"/>
        <end position="111"/>
    </location>
</feature>
<feature type="transmembrane region" description="Helical" evidence="17">
    <location>
        <begin position="147"/>
        <end position="170"/>
    </location>
</feature>
<evidence type="ECO:0000256" key="9">
    <source>
        <dbReference type="ARBA" id="ARBA00022967"/>
    </source>
</evidence>
<dbReference type="PANTHER" id="PTHR43507:SF20">
    <property type="entry name" value="NADH-UBIQUINONE OXIDOREDUCTASE CHAIN 4"/>
    <property type="match status" value="1"/>
</dbReference>
<comment type="function">
    <text evidence="17">Core subunit of the mitochondrial membrane respiratory chain NADH dehydrogenase (Complex I) which catalyzes electron transfer from NADH through the respiratory chain, using ubiquinone as an electron acceptor. Essential for the catalytic activity and assembly of complex I.</text>
</comment>
<evidence type="ECO:0000256" key="17">
    <source>
        <dbReference type="RuleBase" id="RU003297"/>
    </source>
</evidence>
<evidence type="ECO:0000259" key="18">
    <source>
        <dbReference type="Pfam" id="PF00361"/>
    </source>
</evidence>
<dbReference type="EMBL" id="MN592792">
    <property type="protein sequence ID" value="QGT34619.1"/>
    <property type="molecule type" value="Genomic_DNA"/>
</dbReference>
<dbReference type="GO" id="GO:0031966">
    <property type="term" value="C:mitochondrial membrane"/>
    <property type="evidence" value="ECO:0007669"/>
    <property type="project" value="UniProtKB-SubCell"/>
</dbReference>
<dbReference type="GO" id="GO:0003954">
    <property type="term" value="F:NADH dehydrogenase activity"/>
    <property type="evidence" value="ECO:0007669"/>
    <property type="project" value="TreeGrafter"/>
</dbReference>
<evidence type="ECO:0000256" key="7">
    <source>
        <dbReference type="ARBA" id="ARBA00022660"/>
    </source>
</evidence>
<feature type="transmembrane region" description="Helical" evidence="17">
    <location>
        <begin position="345"/>
        <end position="369"/>
    </location>
</feature>
<feature type="transmembrane region" description="Helical" evidence="17">
    <location>
        <begin position="283"/>
        <end position="306"/>
    </location>
</feature>
<comment type="catalytic activity">
    <reaction evidence="16 17">
        <text>a ubiquinone + NADH + 5 H(+)(in) = a ubiquinol + NAD(+) + 4 H(+)(out)</text>
        <dbReference type="Rhea" id="RHEA:29091"/>
        <dbReference type="Rhea" id="RHEA-COMP:9565"/>
        <dbReference type="Rhea" id="RHEA-COMP:9566"/>
        <dbReference type="ChEBI" id="CHEBI:15378"/>
        <dbReference type="ChEBI" id="CHEBI:16389"/>
        <dbReference type="ChEBI" id="CHEBI:17976"/>
        <dbReference type="ChEBI" id="CHEBI:57540"/>
        <dbReference type="ChEBI" id="CHEBI:57945"/>
        <dbReference type="EC" id="7.1.1.2"/>
    </reaction>
</comment>
<comment type="similarity">
    <text evidence="3 17">Belongs to the complex I subunit 4 family.</text>
</comment>
<dbReference type="GO" id="GO:0008137">
    <property type="term" value="F:NADH dehydrogenase (ubiquinone) activity"/>
    <property type="evidence" value="ECO:0007669"/>
    <property type="project" value="UniProtKB-UniRule"/>
</dbReference>
<feature type="transmembrane region" description="Helical" evidence="17">
    <location>
        <begin position="64"/>
        <end position="85"/>
    </location>
</feature>
<keyword evidence="7 17" id="KW-0679">Respiratory chain</keyword>
<evidence type="ECO:0000256" key="11">
    <source>
        <dbReference type="ARBA" id="ARBA00022989"/>
    </source>
</evidence>
<accession>A0A650DPZ7</accession>
<feature type="transmembrane region" description="Helical" evidence="17">
    <location>
        <begin position="6"/>
        <end position="25"/>
    </location>
</feature>
<dbReference type="Pfam" id="PF01059">
    <property type="entry name" value="Oxidored_q5_N"/>
    <property type="match status" value="1"/>
</dbReference>
<evidence type="ECO:0000256" key="5">
    <source>
        <dbReference type="ARBA" id="ARBA00021006"/>
    </source>
</evidence>
<comment type="subcellular location">
    <subcellularLocation>
        <location evidence="2 17">Mitochondrion membrane</location>
        <topology evidence="2 17">Multi-pass membrane protein</topology>
    </subcellularLocation>
</comment>
<evidence type="ECO:0000256" key="8">
    <source>
        <dbReference type="ARBA" id="ARBA00022692"/>
    </source>
</evidence>
<dbReference type="EC" id="7.1.1.2" evidence="4 17"/>
<evidence type="ECO:0000256" key="3">
    <source>
        <dbReference type="ARBA" id="ARBA00009025"/>
    </source>
</evidence>
<evidence type="ECO:0000259" key="19">
    <source>
        <dbReference type="Pfam" id="PF01059"/>
    </source>
</evidence>
<dbReference type="PRINTS" id="PR01437">
    <property type="entry name" value="NUOXDRDTASE4"/>
</dbReference>
<feature type="domain" description="NADH:quinone oxidoreductase/Mrp antiporter transmembrane" evidence="18">
    <location>
        <begin position="116"/>
        <end position="401"/>
    </location>
</feature>
<evidence type="ECO:0000256" key="13">
    <source>
        <dbReference type="ARBA" id="ARBA00023075"/>
    </source>
</evidence>
<gene>
    <name evidence="20" type="primary">ND4</name>
</gene>
<keyword evidence="11 17" id="KW-1133">Transmembrane helix</keyword>
<comment type="function">
    <text evidence="1">Core subunit of the mitochondrial membrane respiratory chain NADH dehydrogenase (Complex I) that is believed to belong to the minimal assembly required for catalysis. Complex I functions in the transfer of electrons from NADH to the respiratory chain. The immediate electron acceptor for the enzyme is believed to be ubiquinone.</text>
</comment>
<feature type="transmembrane region" description="Helical" evidence="17">
    <location>
        <begin position="312"/>
        <end position="333"/>
    </location>
</feature>
<dbReference type="AlphaFoldDB" id="A0A650DPZ7"/>
<evidence type="ECO:0000256" key="16">
    <source>
        <dbReference type="ARBA" id="ARBA00049551"/>
    </source>
</evidence>
<dbReference type="PANTHER" id="PTHR43507">
    <property type="entry name" value="NADH-UBIQUINONE OXIDOREDUCTASE CHAIN 4"/>
    <property type="match status" value="1"/>
</dbReference>
<dbReference type="GO" id="GO:0015990">
    <property type="term" value="P:electron transport coupled proton transport"/>
    <property type="evidence" value="ECO:0007669"/>
    <property type="project" value="TreeGrafter"/>
</dbReference>
<dbReference type="InterPro" id="IPR003918">
    <property type="entry name" value="NADH_UbQ_OxRdtase"/>
</dbReference>
<feature type="transmembrane region" description="Helical" evidence="17">
    <location>
        <begin position="34"/>
        <end position="58"/>
    </location>
</feature>
<evidence type="ECO:0000256" key="2">
    <source>
        <dbReference type="ARBA" id="ARBA00004225"/>
    </source>
</evidence>
<dbReference type="InterPro" id="IPR001750">
    <property type="entry name" value="ND/Mrp_TM"/>
</dbReference>
<evidence type="ECO:0000256" key="14">
    <source>
        <dbReference type="ARBA" id="ARBA00023128"/>
    </source>
</evidence>
<feature type="transmembrane region" description="Helical" evidence="17">
    <location>
        <begin position="190"/>
        <end position="210"/>
    </location>
</feature>
<keyword evidence="14 17" id="KW-0496">Mitochondrion</keyword>
<protein>
    <recommendedName>
        <fullName evidence="5 17">NADH-ubiquinone oxidoreductase chain 4</fullName>
        <ecNumber evidence="4 17">7.1.1.2</ecNumber>
    </recommendedName>
</protein>
<keyword evidence="6 17" id="KW-0813">Transport</keyword>
<sequence>MNYALMMMFIFSFSFYIMAGTLNLAPGGLKSSSVLLMVLMWGFFCGNAMDLEVCSYGYSLGMDSLSFSLVVLSFWVSLLMIVSSYKIILFDDSSKNFCMLIMFLFLVLLVTFTGTNYLMFYFMFEISLIPTLLIIMGWGYQPERLQAGIYFLFYTLSISLPLLISLLWMYYKVGFLHMYLADQLNLSNLLSVFISVTLSGAFLVKLPMFLTHLWLPKAHVEAPVAGSMILAGVLLKLGGYGLFRLLVLCGLGMKFIGGFLLGLSMMGMLFVGLICCRLNDFKALVAYSSVAHMALVISGVYSYYIWGYNGSLMMMVSHGLSSSGLFCVVNMYYERLGSRSFFINSGLMLLMPIYSGVLFMLCAANISAPPSINLLSEIFLMASIMNYDLVMMLIFPLGSFLGAVFTLFMFSYSQHGSIYNSVLSYMMINARELHVLLLHVIPLNFLVLKTDYFLVVV</sequence>
<keyword evidence="9" id="KW-1278">Translocase</keyword>
<proteinExistence type="inferred from homology"/>
<keyword evidence="12 17" id="KW-0520">NAD</keyword>
<evidence type="ECO:0000256" key="10">
    <source>
        <dbReference type="ARBA" id="ARBA00022982"/>
    </source>
</evidence>
<feature type="transmembrane region" description="Helical" evidence="17">
    <location>
        <begin position="433"/>
        <end position="455"/>
    </location>
</feature>
<feature type="transmembrane region" description="Helical" evidence="17">
    <location>
        <begin position="222"/>
        <end position="243"/>
    </location>
</feature>
<evidence type="ECO:0000256" key="6">
    <source>
        <dbReference type="ARBA" id="ARBA00022448"/>
    </source>
</evidence>
<feature type="transmembrane region" description="Helical" evidence="17">
    <location>
        <begin position="389"/>
        <end position="412"/>
    </location>
</feature>
<dbReference type="GO" id="GO:0042773">
    <property type="term" value="P:ATP synthesis coupled electron transport"/>
    <property type="evidence" value="ECO:0007669"/>
    <property type="project" value="InterPro"/>
</dbReference>
<keyword evidence="8 17" id="KW-0812">Transmembrane</keyword>